<evidence type="ECO:0000313" key="1">
    <source>
        <dbReference type="EMBL" id="KZV45436.1"/>
    </source>
</evidence>
<name>A0A2Z7CKV9_9LAMI</name>
<reference evidence="1 2" key="1">
    <citation type="journal article" date="2015" name="Proc. Natl. Acad. Sci. U.S.A.">
        <title>The resurrection genome of Boea hygrometrica: A blueprint for survival of dehydration.</title>
        <authorList>
            <person name="Xiao L."/>
            <person name="Yang G."/>
            <person name="Zhang L."/>
            <person name="Yang X."/>
            <person name="Zhao S."/>
            <person name="Ji Z."/>
            <person name="Zhou Q."/>
            <person name="Hu M."/>
            <person name="Wang Y."/>
            <person name="Chen M."/>
            <person name="Xu Y."/>
            <person name="Jin H."/>
            <person name="Xiao X."/>
            <person name="Hu G."/>
            <person name="Bao F."/>
            <person name="Hu Y."/>
            <person name="Wan P."/>
            <person name="Li L."/>
            <person name="Deng X."/>
            <person name="Kuang T."/>
            <person name="Xiang C."/>
            <person name="Zhu J.K."/>
            <person name="Oliver M.J."/>
            <person name="He Y."/>
        </authorList>
    </citation>
    <scope>NUCLEOTIDE SEQUENCE [LARGE SCALE GENOMIC DNA]</scope>
    <source>
        <strain evidence="2">cv. XS01</strain>
    </source>
</reference>
<sequence length="140" mass="15838">MVVDLGEECHNIHNAIVLPDEGISNMQQYQPTPNIPDLETRNMKGQIRSNSEPNLHNHYRIKKDQVNNYPPCTLDADIEKGTTEVPKSNKEPVGNLKSDDPLAVWFLLLYSSELYHQGGKLMQFLVNHGPELPKFTSRGS</sequence>
<dbReference type="EMBL" id="KQ996117">
    <property type="protein sequence ID" value="KZV45436.1"/>
    <property type="molecule type" value="Genomic_DNA"/>
</dbReference>
<organism evidence="1 2">
    <name type="scientific">Dorcoceras hygrometricum</name>
    <dbReference type="NCBI Taxonomy" id="472368"/>
    <lineage>
        <taxon>Eukaryota</taxon>
        <taxon>Viridiplantae</taxon>
        <taxon>Streptophyta</taxon>
        <taxon>Embryophyta</taxon>
        <taxon>Tracheophyta</taxon>
        <taxon>Spermatophyta</taxon>
        <taxon>Magnoliopsida</taxon>
        <taxon>eudicotyledons</taxon>
        <taxon>Gunneridae</taxon>
        <taxon>Pentapetalae</taxon>
        <taxon>asterids</taxon>
        <taxon>lamiids</taxon>
        <taxon>Lamiales</taxon>
        <taxon>Gesneriaceae</taxon>
        <taxon>Didymocarpoideae</taxon>
        <taxon>Trichosporeae</taxon>
        <taxon>Loxocarpinae</taxon>
        <taxon>Dorcoceras</taxon>
    </lineage>
</organism>
<protein>
    <submittedName>
        <fullName evidence="1">Uncharacterized protein</fullName>
    </submittedName>
</protein>
<evidence type="ECO:0000313" key="2">
    <source>
        <dbReference type="Proteomes" id="UP000250235"/>
    </source>
</evidence>
<dbReference type="Proteomes" id="UP000250235">
    <property type="component" value="Unassembled WGS sequence"/>
</dbReference>
<proteinExistence type="predicted"/>
<keyword evidence="2" id="KW-1185">Reference proteome</keyword>
<gene>
    <name evidence="1" type="ORF">F511_41142</name>
</gene>
<dbReference type="OrthoDB" id="1911818at2759"/>
<dbReference type="AlphaFoldDB" id="A0A2Z7CKV9"/>
<accession>A0A2Z7CKV9</accession>